<accession>A0ABP8JBG7</accession>
<reference evidence="2" key="1">
    <citation type="journal article" date="2019" name="Int. J. Syst. Evol. Microbiol.">
        <title>The Global Catalogue of Microorganisms (GCM) 10K type strain sequencing project: providing services to taxonomists for standard genome sequencing and annotation.</title>
        <authorList>
            <consortium name="The Broad Institute Genomics Platform"/>
            <consortium name="The Broad Institute Genome Sequencing Center for Infectious Disease"/>
            <person name="Wu L."/>
            <person name="Ma J."/>
        </authorList>
    </citation>
    <scope>NUCLEOTIDE SEQUENCE [LARGE SCALE GENOMIC DNA]</scope>
    <source>
        <strain evidence="2">JCM 17924</strain>
    </source>
</reference>
<gene>
    <name evidence="1" type="ORF">GCM10023186_34680</name>
</gene>
<protein>
    <submittedName>
        <fullName evidence="1">Uncharacterized protein</fullName>
    </submittedName>
</protein>
<evidence type="ECO:0000313" key="2">
    <source>
        <dbReference type="Proteomes" id="UP001500454"/>
    </source>
</evidence>
<organism evidence="1 2">
    <name type="scientific">Hymenobacter koreensis</name>
    <dbReference type="NCBI Taxonomy" id="1084523"/>
    <lineage>
        <taxon>Bacteria</taxon>
        <taxon>Pseudomonadati</taxon>
        <taxon>Bacteroidota</taxon>
        <taxon>Cytophagia</taxon>
        <taxon>Cytophagales</taxon>
        <taxon>Hymenobacteraceae</taxon>
        <taxon>Hymenobacter</taxon>
    </lineage>
</organism>
<evidence type="ECO:0000313" key="1">
    <source>
        <dbReference type="EMBL" id="GAA4388229.1"/>
    </source>
</evidence>
<proteinExistence type="predicted"/>
<name>A0ABP8JBG7_9BACT</name>
<sequence>MFHAIKSMLNNIFSWGIRSSKGNESSKEKETVEAVIEQHESDVSEPSRIYSALDFIDMFLELKAMEPNHNNWSAENLKSNPPRYYRFKQLESLYRALGITYAVQDFEKGDFVNLRYSEHYTILHSDLLQVFENQKLYNEEIEAELKSISLRDVQRIFLGLWKFVQAVNEVEHFNSGVLEAGSIALRYTIYNTRGYLSKHNMDRIRHIKLMLASIIDPEDKKITKQELVIKYTFPNVQLSEIDFDWI</sequence>
<dbReference type="Proteomes" id="UP001500454">
    <property type="component" value="Unassembled WGS sequence"/>
</dbReference>
<comment type="caution">
    <text evidence="1">The sequence shown here is derived from an EMBL/GenBank/DDBJ whole genome shotgun (WGS) entry which is preliminary data.</text>
</comment>
<dbReference type="EMBL" id="BAABHA010000010">
    <property type="protein sequence ID" value="GAA4388229.1"/>
    <property type="molecule type" value="Genomic_DNA"/>
</dbReference>
<keyword evidence="2" id="KW-1185">Reference proteome</keyword>